<proteinExistence type="predicted"/>
<organism evidence="1 2">
    <name type="scientific">Flavonifractor plautii</name>
    <name type="common">Fusobacterium plautii</name>
    <dbReference type="NCBI Taxonomy" id="292800"/>
    <lineage>
        <taxon>Bacteria</taxon>
        <taxon>Bacillati</taxon>
        <taxon>Bacillota</taxon>
        <taxon>Clostridia</taxon>
        <taxon>Eubacteriales</taxon>
        <taxon>Oscillospiraceae</taxon>
        <taxon>Flavonifractor</taxon>
    </lineage>
</organism>
<evidence type="ECO:0000313" key="2">
    <source>
        <dbReference type="Proteomes" id="UP000429811"/>
    </source>
</evidence>
<dbReference type="AlphaFoldDB" id="A0A1Y4F5M8"/>
<dbReference type="EMBL" id="WKPO01000010">
    <property type="protein sequence ID" value="MSB48964.1"/>
    <property type="molecule type" value="Genomic_DNA"/>
</dbReference>
<protein>
    <submittedName>
        <fullName evidence="1">Uncharacterized protein</fullName>
    </submittedName>
</protein>
<comment type="caution">
    <text evidence="1">The sequence shown here is derived from an EMBL/GenBank/DDBJ whole genome shotgun (WGS) entry which is preliminary data.</text>
</comment>
<accession>A0A1Y4F5M8</accession>
<evidence type="ECO:0000313" key="1">
    <source>
        <dbReference type="EMBL" id="MSB48964.1"/>
    </source>
</evidence>
<reference evidence="1 2" key="1">
    <citation type="journal article" date="2019" name="Nat. Med.">
        <title>A library of human gut bacterial isolates paired with longitudinal multiomics data enables mechanistic microbiome research.</title>
        <authorList>
            <person name="Poyet M."/>
            <person name="Groussin M."/>
            <person name="Gibbons S.M."/>
            <person name="Avila-Pacheco J."/>
            <person name="Jiang X."/>
            <person name="Kearney S.M."/>
            <person name="Perrotta A.R."/>
            <person name="Berdy B."/>
            <person name="Zhao S."/>
            <person name="Lieberman T.D."/>
            <person name="Swanson P.K."/>
            <person name="Smith M."/>
            <person name="Roesemann S."/>
            <person name="Alexander J.E."/>
            <person name="Rich S.A."/>
            <person name="Livny J."/>
            <person name="Vlamakis H."/>
            <person name="Clish C."/>
            <person name="Bullock K."/>
            <person name="Deik A."/>
            <person name="Scott J."/>
            <person name="Pierce K.A."/>
            <person name="Xavier R.J."/>
            <person name="Alm E.J."/>
        </authorList>
    </citation>
    <scope>NUCLEOTIDE SEQUENCE [LARGE SCALE GENOMIC DNA]</scope>
    <source>
        <strain evidence="1 2">BIOML-A5</strain>
    </source>
</reference>
<dbReference type="InterPro" id="IPR017016">
    <property type="entry name" value="UCP033595"/>
</dbReference>
<sequence>MVLRIKEEGSRYKMRELLVDTCTGEEEDGTAHSFQYYILVDEMELGGGLSCESYGVKVAGPDGEEASVPNITVSVERIDQLLELLRRNCVSPVTLRDVVLDWL</sequence>
<dbReference type="Proteomes" id="UP000429811">
    <property type="component" value="Unassembled WGS sequence"/>
</dbReference>
<name>A0A1Y4F5M8_FLAPL</name>
<dbReference type="Pfam" id="PF20124">
    <property type="entry name" value="DUF6514"/>
    <property type="match status" value="1"/>
</dbReference>
<gene>
    <name evidence="1" type="ORF">GKE90_09660</name>
</gene>